<evidence type="ECO:0000256" key="1">
    <source>
        <dbReference type="ARBA" id="ARBA00003283"/>
    </source>
</evidence>
<proteinExistence type="inferred from homology"/>
<evidence type="ECO:0000259" key="7">
    <source>
        <dbReference type="PROSITE" id="PS51898"/>
    </source>
</evidence>
<protein>
    <submittedName>
        <fullName evidence="9">Tyrosine recombinase XerD</fullName>
    </submittedName>
</protein>
<dbReference type="PANTHER" id="PTHR30349">
    <property type="entry name" value="PHAGE INTEGRASE-RELATED"/>
    <property type="match status" value="1"/>
</dbReference>
<comment type="function">
    <text evidence="1">Site-specific tyrosine recombinase, which acts by catalyzing the cutting and rejoining of the recombining DNA molecules.</text>
</comment>
<dbReference type="RefSeq" id="WP_055150993.1">
    <property type="nucleotide sequence ID" value="NZ_CYZU01000004.1"/>
</dbReference>
<dbReference type="InterPro" id="IPR011010">
    <property type="entry name" value="DNA_brk_join_enz"/>
</dbReference>
<sequence length="279" mass="32366">MTEKLCIKKVKEFERNLVLNEKSQATIKKYLKEIQNLFDFLGDGELSKSRLLEYRESLQEEYKAQTINVKLSAVNAFLEFAGLSDCRIKFVKVQKKSFVEEEKELKDAEYKSLLISAKKTGKTRLYYILLTLCGTGIRISELKYITVHAVSQGRAEINMKGKHRVILLPNELKDKLKEYINHKNIREGCVFITKNGNPVDRSNIFHEMKKLSNAAGVEPQKVYPHNLRHLFARSFYEVEKNLSHLADILGHSSIETTRIYVASSYRNFDRILDKMQLII</sequence>
<dbReference type="InterPro" id="IPR044068">
    <property type="entry name" value="CB"/>
</dbReference>
<dbReference type="InterPro" id="IPR004107">
    <property type="entry name" value="Integrase_SAM-like_N"/>
</dbReference>
<feature type="domain" description="Core-binding (CB)" evidence="8">
    <location>
        <begin position="4"/>
        <end position="82"/>
    </location>
</feature>
<dbReference type="SUPFAM" id="SSF56349">
    <property type="entry name" value="DNA breaking-rejoining enzymes"/>
    <property type="match status" value="1"/>
</dbReference>
<evidence type="ECO:0000256" key="2">
    <source>
        <dbReference type="ARBA" id="ARBA00008857"/>
    </source>
</evidence>
<dbReference type="GO" id="GO:0015074">
    <property type="term" value="P:DNA integration"/>
    <property type="evidence" value="ECO:0007669"/>
    <property type="project" value="UniProtKB-KW"/>
</dbReference>
<accession>A0A174A709</accession>
<dbReference type="InterPro" id="IPR013762">
    <property type="entry name" value="Integrase-like_cat_sf"/>
</dbReference>
<dbReference type="InterPro" id="IPR010998">
    <property type="entry name" value="Integrase_recombinase_N"/>
</dbReference>
<evidence type="ECO:0000313" key="9">
    <source>
        <dbReference type="EMBL" id="CUN84314.1"/>
    </source>
</evidence>
<dbReference type="Gene3D" id="1.10.150.130">
    <property type="match status" value="1"/>
</dbReference>
<dbReference type="Pfam" id="PF00589">
    <property type="entry name" value="Phage_integrase"/>
    <property type="match status" value="1"/>
</dbReference>
<evidence type="ECO:0000256" key="3">
    <source>
        <dbReference type="ARBA" id="ARBA00022908"/>
    </source>
</evidence>
<evidence type="ECO:0000256" key="5">
    <source>
        <dbReference type="ARBA" id="ARBA00023172"/>
    </source>
</evidence>
<gene>
    <name evidence="9" type="primary">xerD_1</name>
    <name evidence="9" type="ORF">ERS852491_00634</name>
</gene>
<dbReference type="PROSITE" id="PS51898">
    <property type="entry name" value="TYR_RECOMBINASE"/>
    <property type="match status" value="1"/>
</dbReference>
<dbReference type="Gene3D" id="1.10.443.10">
    <property type="entry name" value="Intergrase catalytic core"/>
    <property type="match status" value="1"/>
</dbReference>
<reference evidence="9 10" key="1">
    <citation type="submission" date="2015-09" db="EMBL/GenBank/DDBJ databases">
        <authorList>
            <consortium name="Pathogen Informatics"/>
        </authorList>
    </citation>
    <scope>NUCLEOTIDE SEQUENCE [LARGE SCALE GENOMIC DNA]</scope>
    <source>
        <strain evidence="9 10">2789STDY5834876</strain>
    </source>
</reference>
<keyword evidence="5" id="KW-0233">DNA recombination</keyword>
<organism evidence="9 10">
    <name type="scientific">Faecalicatena contorta</name>
    <dbReference type="NCBI Taxonomy" id="39482"/>
    <lineage>
        <taxon>Bacteria</taxon>
        <taxon>Bacillati</taxon>
        <taxon>Bacillota</taxon>
        <taxon>Clostridia</taxon>
        <taxon>Lachnospirales</taxon>
        <taxon>Lachnospiraceae</taxon>
        <taxon>Faecalicatena</taxon>
    </lineage>
</organism>
<feature type="domain" description="Tyr recombinase" evidence="7">
    <location>
        <begin position="100"/>
        <end position="273"/>
    </location>
</feature>
<dbReference type="STRING" id="39482.ERS852491_00634"/>
<dbReference type="InterPro" id="IPR050090">
    <property type="entry name" value="Tyrosine_recombinase_XerCD"/>
</dbReference>
<dbReference type="InterPro" id="IPR002104">
    <property type="entry name" value="Integrase_catalytic"/>
</dbReference>
<comment type="similarity">
    <text evidence="2">Belongs to the 'phage' integrase family.</text>
</comment>
<dbReference type="PROSITE" id="PS51900">
    <property type="entry name" value="CB"/>
    <property type="match status" value="1"/>
</dbReference>
<evidence type="ECO:0000256" key="6">
    <source>
        <dbReference type="PROSITE-ProRule" id="PRU01248"/>
    </source>
</evidence>
<evidence type="ECO:0000313" key="10">
    <source>
        <dbReference type="Proteomes" id="UP000095544"/>
    </source>
</evidence>
<dbReference type="AlphaFoldDB" id="A0A174A709"/>
<dbReference type="GO" id="GO:0003677">
    <property type="term" value="F:DNA binding"/>
    <property type="evidence" value="ECO:0007669"/>
    <property type="project" value="UniProtKB-UniRule"/>
</dbReference>
<evidence type="ECO:0000259" key="8">
    <source>
        <dbReference type="PROSITE" id="PS51900"/>
    </source>
</evidence>
<name>A0A174A709_9FIRM</name>
<dbReference type="PANTHER" id="PTHR30349:SF89">
    <property type="entry name" value="INTEGRASE_RECOMBINASE"/>
    <property type="match status" value="1"/>
</dbReference>
<dbReference type="GO" id="GO:0006310">
    <property type="term" value="P:DNA recombination"/>
    <property type="evidence" value="ECO:0007669"/>
    <property type="project" value="UniProtKB-KW"/>
</dbReference>
<evidence type="ECO:0000256" key="4">
    <source>
        <dbReference type="ARBA" id="ARBA00023125"/>
    </source>
</evidence>
<keyword evidence="4 6" id="KW-0238">DNA-binding</keyword>
<dbReference type="Proteomes" id="UP000095544">
    <property type="component" value="Unassembled WGS sequence"/>
</dbReference>
<dbReference type="OrthoDB" id="9801717at2"/>
<keyword evidence="3" id="KW-0229">DNA integration</keyword>
<dbReference type="EMBL" id="CYZU01000004">
    <property type="protein sequence ID" value="CUN84314.1"/>
    <property type="molecule type" value="Genomic_DNA"/>
</dbReference>
<dbReference type="Pfam" id="PF02899">
    <property type="entry name" value="Phage_int_SAM_1"/>
    <property type="match status" value="1"/>
</dbReference>